<feature type="region of interest" description="Disordered" evidence="1">
    <location>
        <begin position="67"/>
        <end position="89"/>
    </location>
</feature>
<dbReference type="EMBL" id="SRLD01000028">
    <property type="protein sequence ID" value="TGE14905.1"/>
    <property type="molecule type" value="Genomic_DNA"/>
</dbReference>
<gene>
    <name evidence="3" type="ORF">E5J99_14180</name>
</gene>
<feature type="compositionally biased region" description="Polar residues" evidence="1">
    <location>
        <begin position="67"/>
        <end position="78"/>
    </location>
</feature>
<dbReference type="Proteomes" id="UP000297739">
    <property type="component" value="Unassembled WGS sequence"/>
</dbReference>
<keyword evidence="2" id="KW-1133">Transmembrane helix</keyword>
<comment type="caution">
    <text evidence="3">The sequence shown here is derived from an EMBL/GenBank/DDBJ whole genome shotgun (WGS) entry which is preliminary data.</text>
</comment>
<evidence type="ECO:0000256" key="1">
    <source>
        <dbReference type="SAM" id="MobiDB-lite"/>
    </source>
</evidence>
<evidence type="ECO:0000313" key="3">
    <source>
        <dbReference type="EMBL" id="TGE14905.1"/>
    </source>
</evidence>
<evidence type="ECO:0000313" key="4">
    <source>
        <dbReference type="Proteomes" id="UP000297739"/>
    </source>
</evidence>
<keyword evidence="2" id="KW-0472">Membrane</keyword>
<accession>A0A4Z0PJ87</accession>
<reference evidence="3 4" key="1">
    <citation type="submission" date="2019-04" db="EMBL/GenBank/DDBJ databases">
        <authorList>
            <person name="Feng G."/>
            <person name="Zhang J."/>
            <person name="Zhu H."/>
        </authorList>
    </citation>
    <scope>NUCLEOTIDE SEQUENCE [LARGE SCALE GENOMIC DNA]</scope>
    <source>
        <strain evidence="3 4">JCM 17223</strain>
    </source>
</reference>
<dbReference type="RefSeq" id="WP_135498474.1">
    <property type="nucleotide sequence ID" value="NZ_SRLD01000028.1"/>
</dbReference>
<organism evidence="3 4">
    <name type="scientific">Hymenobacter elongatus</name>
    <dbReference type="NCBI Taxonomy" id="877208"/>
    <lineage>
        <taxon>Bacteria</taxon>
        <taxon>Pseudomonadati</taxon>
        <taxon>Bacteroidota</taxon>
        <taxon>Cytophagia</taxon>
        <taxon>Cytophagales</taxon>
        <taxon>Hymenobacteraceae</taxon>
        <taxon>Hymenobacter</taxon>
    </lineage>
</organism>
<evidence type="ECO:0000256" key="2">
    <source>
        <dbReference type="SAM" id="Phobius"/>
    </source>
</evidence>
<feature type="transmembrane region" description="Helical" evidence="2">
    <location>
        <begin position="43"/>
        <end position="64"/>
    </location>
</feature>
<keyword evidence="4" id="KW-1185">Reference proteome</keyword>
<protein>
    <submittedName>
        <fullName evidence="3">Uncharacterized protein</fullName>
    </submittedName>
</protein>
<sequence length="89" mass="9142">MELLTFTPTPVPAIPTSSSRPYVSRRKRSRSSDSSALSTKATAGLLSLLIVALLVSLAIIAATLTNEGGSSETAQTASAAIPDSPANRE</sequence>
<keyword evidence="2" id="KW-0812">Transmembrane</keyword>
<proteinExistence type="predicted"/>
<name>A0A4Z0PJ87_9BACT</name>
<feature type="region of interest" description="Disordered" evidence="1">
    <location>
        <begin position="1"/>
        <end position="38"/>
    </location>
</feature>
<dbReference type="AlphaFoldDB" id="A0A4Z0PJ87"/>